<evidence type="ECO:0008006" key="3">
    <source>
        <dbReference type="Google" id="ProtNLM"/>
    </source>
</evidence>
<name>A0A9W6W283_9ACTN</name>
<reference evidence="1" key="1">
    <citation type="submission" date="2023-03" db="EMBL/GenBank/DDBJ databases">
        <title>Actinorhabdospora filicis NBRC 111898.</title>
        <authorList>
            <person name="Ichikawa N."/>
            <person name="Sato H."/>
            <person name="Tonouchi N."/>
        </authorList>
    </citation>
    <scope>NUCLEOTIDE SEQUENCE</scope>
    <source>
        <strain evidence="1">NBRC 111898</strain>
    </source>
</reference>
<comment type="caution">
    <text evidence="1">The sequence shown here is derived from an EMBL/GenBank/DDBJ whole genome shotgun (WGS) entry which is preliminary data.</text>
</comment>
<dbReference type="EMBL" id="BSTX01000001">
    <property type="protein sequence ID" value="GLZ76732.1"/>
    <property type="molecule type" value="Genomic_DNA"/>
</dbReference>
<proteinExistence type="predicted"/>
<evidence type="ECO:0000313" key="2">
    <source>
        <dbReference type="Proteomes" id="UP001165079"/>
    </source>
</evidence>
<sequence>MRTTFERATARRLARHGLAGPVPGDRLAAQAGVMCGVHAQVMSAAEISLALRVEGGTREAVREALWSDHALIKTYGPRGTVHVFPAADLAVWAGALGAAAPASRFADGVRLTAAQEDEVVAAIGAALSGGELTADELGDEVVARTGPWAGDLVMPAFQGMWPRWRQAINVAAHRGVLCFGPNRGRKVTYTNPGRFVPGFAPVAAGEADAAVLHRFLHAYGPATPQQFAQWLAVSKTWAARVFETADIERVTVDGAEAWVNAGDTGFGEEPSGVRLLPYFDAYVVGSHPRERLFPGRAVSRALDGGQAGTFPVLLVDGVVAGVWHQKAGRRRTAITVEALDEPGPALRAAIEEQAERIAAIQGLTAALTFGEITVGAHA</sequence>
<dbReference type="Proteomes" id="UP001165079">
    <property type="component" value="Unassembled WGS sequence"/>
</dbReference>
<dbReference type="AlphaFoldDB" id="A0A9W6W283"/>
<keyword evidence="2" id="KW-1185">Reference proteome</keyword>
<organism evidence="1 2">
    <name type="scientific">Actinorhabdospora filicis</name>
    <dbReference type="NCBI Taxonomy" id="1785913"/>
    <lineage>
        <taxon>Bacteria</taxon>
        <taxon>Bacillati</taxon>
        <taxon>Actinomycetota</taxon>
        <taxon>Actinomycetes</taxon>
        <taxon>Micromonosporales</taxon>
        <taxon>Micromonosporaceae</taxon>
        <taxon>Actinorhabdospora</taxon>
    </lineage>
</organism>
<dbReference type="RefSeq" id="WP_285661893.1">
    <property type="nucleotide sequence ID" value="NZ_BSTX01000001.1"/>
</dbReference>
<gene>
    <name evidence="1" type="ORF">Afil01_15390</name>
</gene>
<dbReference type="PANTHER" id="PTHR38479">
    <property type="entry name" value="LMO0824 PROTEIN"/>
    <property type="match status" value="1"/>
</dbReference>
<dbReference type="PANTHER" id="PTHR38479:SF2">
    <property type="entry name" value="WINGED HELIX DNA-BINDING DOMAIN-CONTAINING PROTEIN"/>
    <property type="match status" value="1"/>
</dbReference>
<accession>A0A9W6W283</accession>
<protein>
    <recommendedName>
        <fullName evidence="3">Winged helix DNA-binding domain-containing protein</fullName>
    </recommendedName>
</protein>
<dbReference type="Pfam" id="PF06224">
    <property type="entry name" value="AlkZ-like"/>
    <property type="match status" value="1"/>
</dbReference>
<evidence type="ECO:0000313" key="1">
    <source>
        <dbReference type="EMBL" id="GLZ76732.1"/>
    </source>
</evidence>
<dbReference type="InterPro" id="IPR009351">
    <property type="entry name" value="AlkZ-like"/>
</dbReference>